<proteinExistence type="predicted"/>
<dbReference type="SMART" id="SM01034">
    <property type="entry name" value="BLUF"/>
    <property type="match status" value="1"/>
</dbReference>
<dbReference type="Proteomes" id="UP000294749">
    <property type="component" value="Unassembled WGS sequence"/>
</dbReference>
<evidence type="ECO:0000259" key="1">
    <source>
        <dbReference type="PROSITE" id="PS50925"/>
    </source>
</evidence>
<dbReference type="GO" id="GO:0009882">
    <property type="term" value="F:blue light photoreceptor activity"/>
    <property type="evidence" value="ECO:0007669"/>
    <property type="project" value="InterPro"/>
</dbReference>
<dbReference type="Pfam" id="PF04940">
    <property type="entry name" value="BLUF"/>
    <property type="match status" value="1"/>
</dbReference>
<reference evidence="2 3" key="1">
    <citation type="submission" date="2019-03" db="EMBL/GenBank/DDBJ databases">
        <title>Genomic Encyclopedia of Archaeal and Bacterial Type Strains, Phase II (KMG-II): from individual species to whole genera.</title>
        <authorList>
            <person name="Goeker M."/>
        </authorList>
    </citation>
    <scope>NUCLEOTIDE SEQUENCE [LARGE SCALE GENOMIC DNA]</scope>
    <source>
        <strain evidence="2 3">DSM 25233</strain>
    </source>
</reference>
<accession>A0A4R7JYT0</accession>
<dbReference type="AlphaFoldDB" id="A0A4R7JYT0"/>
<organism evidence="2 3">
    <name type="scientific">Maribacter spongiicola</name>
    <dbReference type="NCBI Taxonomy" id="1206753"/>
    <lineage>
        <taxon>Bacteria</taxon>
        <taxon>Pseudomonadati</taxon>
        <taxon>Bacteroidota</taxon>
        <taxon>Flavobacteriia</taxon>
        <taxon>Flavobacteriales</taxon>
        <taxon>Flavobacteriaceae</taxon>
        <taxon>Maribacter</taxon>
    </lineage>
</organism>
<dbReference type="GO" id="GO:0071949">
    <property type="term" value="F:FAD binding"/>
    <property type="evidence" value="ECO:0007669"/>
    <property type="project" value="InterPro"/>
</dbReference>
<dbReference type="EMBL" id="SOAY01000012">
    <property type="protein sequence ID" value="TDT43682.1"/>
    <property type="molecule type" value="Genomic_DNA"/>
</dbReference>
<dbReference type="PROSITE" id="PS50925">
    <property type="entry name" value="BLUF"/>
    <property type="match status" value="1"/>
</dbReference>
<dbReference type="InterPro" id="IPR036046">
    <property type="entry name" value="Acylphosphatase-like_dom_sf"/>
</dbReference>
<dbReference type="InterPro" id="IPR007024">
    <property type="entry name" value="BLUF_domain"/>
</dbReference>
<name>A0A4R7JYT0_9FLAO</name>
<sequence>MFNLVYKSVANSLSPAQIDEILVESRNFNGKHDITGCLIYHDGFFIQYLEGNVYVVSTLFEKIRVDARHYEVILLSKGSIYTREFDTWNMAYLSNNLPNEAFQYIKLMVNPEFEIPNMSVVPNPTSKRFWLAAKLLLNKIGHENFNKER</sequence>
<keyword evidence="3" id="KW-1185">Reference proteome</keyword>
<dbReference type="RefSeq" id="WP_133688075.1">
    <property type="nucleotide sequence ID" value="NZ_SOAY01000012.1"/>
</dbReference>
<comment type="caution">
    <text evidence="2">The sequence shown here is derived from an EMBL/GenBank/DDBJ whole genome shotgun (WGS) entry which is preliminary data.</text>
</comment>
<feature type="domain" description="BLUF" evidence="1">
    <location>
        <begin position="1"/>
        <end position="91"/>
    </location>
</feature>
<evidence type="ECO:0000313" key="2">
    <source>
        <dbReference type="EMBL" id="TDT43682.1"/>
    </source>
</evidence>
<protein>
    <submittedName>
        <fullName evidence="2">FAD-dependent sensor of blue light</fullName>
    </submittedName>
</protein>
<dbReference type="OrthoDB" id="1122028at2"/>
<dbReference type="SUPFAM" id="SSF54975">
    <property type="entry name" value="Acylphosphatase/BLUF domain-like"/>
    <property type="match status" value="1"/>
</dbReference>
<dbReference type="Gene3D" id="3.30.70.100">
    <property type="match status" value="1"/>
</dbReference>
<evidence type="ECO:0000313" key="3">
    <source>
        <dbReference type="Proteomes" id="UP000294749"/>
    </source>
</evidence>
<gene>
    <name evidence="2" type="ORF">CLV90_2804</name>
</gene>